<dbReference type="GO" id="GO:0005737">
    <property type="term" value="C:cytoplasm"/>
    <property type="evidence" value="ECO:0007669"/>
    <property type="project" value="TreeGrafter"/>
</dbReference>
<dbReference type="PANTHER" id="PTHR32179:SF3">
    <property type="entry name" value="NICOTINATE-NUCLEOTIDE PYROPHOSPHORYLASE [CARBOXYLATING]"/>
    <property type="match status" value="1"/>
</dbReference>
<evidence type="ECO:0000259" key="14">
    <source>
        <dbReference type="Pfam" id="PF01729"/>
    </source>
</evidence>
<sequence length="277" mass="29799">MFEVDRIIHTALAEDIGAGDLTTEATIAPETQGQARLVAKEPFTLAGLDVARRVFAMVDSSIKFTARHQDGDELKIGDELAQVSGPAASLLQAERVALNLLQRMSGIATMTAHFVAAVEGTEAQIVDTRKTTPGLRVLEKYAVRVGGGRNHRYALYDGVLIKENHIAAAGGISAAVQRARRRLSHIHKIEIETRNLDEVREALEAGADIILLDNMDNDTLRKAVDLVAGRTLTEASGGVDLNRVQGIAQTGVNLISVGALTHSYRAVDISMLFDSEV</sequence>
<name>A0A0B5FWE8_9BACT</name>
<dbReference type="SUPFAM" id="SSF54675">
    <property type="entry name" value="Nicotinate/Quinolinate PRTase N-terminal domain-like"/>
    <property type="match status" value="1"/>
</dbReference>
<feature type="binding site" evidence="13">
    <location>
        <position position="95"/>
    </location>
    <ligand>
        <name>substrate</name>
    </ligand>
</feature>
<feature type="binding site" evidence="13">
    <location>
        <position position="192"/>
    </location>
    <ligand>
        <name>substrate</name>
    </ligand>
</feature>
<dbReference type="PIRSF" id="PIRSF006250">
    <property type="entry name" value="NadC_ModD"/>
    <property type="match status" value="1"/>
</dbReference>
<dbReference type="PANTHER" id="PTHR32179">
    <property type="entry name" value="NICOTINATE-NUCLEOTIDE PYROPHOSPHORYLASE [CARBOXYLATING]"/>
    <property type="match status" value="1"/>
</dbReference>
<evidence type="ECO:0000256" key="12">
    <source>
        <dbReference type="PIRNR" id="PIRNR006250"/>
    </source>
</evidence>
<dbReference type="OrthoDB" id="9782546at2"/>
<evidence type="ECO:0000256" key="11">
    <source>
        <dbReference type="ARBA" id="ARBA00069173"/>
    </source>
</evidence>
<dbReference type="STRING" id="483547.GSUB_05745"/>
<dbReference type="Gene3D" id="3.20.20.70">
    <property type="entry name" value="Aldolase class I"/>
    <property type="match status" value="1"/>
</dbReference>
<keyword evidence="8 12" id="KW-0808">Transferase</keyword>
<dbReference type="GO" id="GO:0004514">
    <property type="term" value="F:nicotinate-nucleotide diphosphorylase (carboxylating) activity"/>
    <property type="evidence" value="ECO:0007669"/>
    <property type="project" value="UniProtKB-EC"/>
</dbReference>
<comment type="similarity">
    <text evidence="3 12">Belongs to the NadC/ModD family.</text>
</comment>
<feature type="binding site" evidence="13">
    <location>
        <begin position="257"/>
        <end position="259"/>
    </location>
    <ligand>
        <name>substrate</name>
    </ligand>
</feature>
<evidence type="ECO:0000256" key="9">
    <source>
        <dbReference type="ARBA" id="ARBA00033102"/>
    </source>
</evidence>
<feature type="binding site" evidence="13">
    <location>
        <begin position="236"/>
        <end position="238"/>
    </location>
    <ligand>
        <name>substrate</name>
    </ligand>
</feature>
<dbReference type="Pfam" id="PF02749">
    <property type="entry name" value="QRPTase_N"/>
    <property type="match status" value="1"/>
</dbReference>
<dbReference type="FunFam" id="3.90.1170.20:FF:000001">
    <property type="entry name" value="Nicotinate-nucleotide diphosphorylase (Carboxylating)"/>
    <property type="match status" value="1"/>
</dbReference>
<organism evidence="16 17">
    <name type="scientific">Geoalkalibacter subterraneus</name>
    <dbReference type="NCBI Taxonomy" id="483547"/>
    <lineage>
        <taxon>Bacteria</taxon>
        <taxon>Pseudomonadati</taxon>
        <taxon>Thermodesulfobacteriota</taxon>
        <taxon>Desulfuromonadia</taxon>
        <taxon>Desulfuromonadales</taxon>
        <taxon>Geoalkalibacteraceae</taxon>
        <taxon>Geoalkalibacter</taxon>
    </lineage>
</organism>
<dbReference type="FunFam" id="3.20.20.70:FF:000030">
    <property type="entry name" value="Nicotinate-nucleotide pyrophosphorylase, carboxylating"/>
    <property type="match status" value="1"/>
</dbReference>
<protein>
    <recommendedName>
        <fullName evidence="11">Probable nicotinate-nucleotide pyrophosphorylase [carboxylating]</fullName>
        <ecNumber evidence="5">2.4.2.19</ecNumber>
    </recommendedName>
    <alternativeName>
        <fullName evidence="9">Quinolinate phosphoribosyltransferase [decarboxylating]</fullName>
    </alternativeName>
</protein>
<feature type="domain" description="Quinolinate phosphoribosyl transferase N-terminal" evidence="15">
    <location>
        <begin position="20"/>
        <end position="105"/>
    </location>
</feature>
<proteinExistence type="inferred from homology"/>
<dbReference type="Proteomes" id="UP000035036">
    <property type="component" value="Chromosome"/>
</dbReference>
<dbReference type="EC" id="2.4.2.19" evidence="5"/>
<dbReference type="InterPro" id="IPR013785">
    <property type="entry name" value="Aldolase_TIM"/>
</dbReference>
<accession>A0A0B5FWE8</accession>
<comment type="function">
    <text evidence="1">Involved in the catabolism of quinolinic acid (QA).</text>
</comment>
<keyword evidence="6" id="KW-0662">Pyridine nucleotide biosynthesis</keyword>
<evidence type="ECO:0000313" key="17">
    <source>
        <dbReference type="Proteomes" id="UP000035036"/>
    </source>
</evidence>
<evidence type="ECO:0000256" key="8">
    <source>
        <dbReference type="ARBA" id="ARBA00022679"/>
    </source>
</evidence>
<gene>
    <name evidence="16" type="ORF">GSUB_05745</name>
</gene>
<feature type="binding site" evidence="13">
    <location>
        <position position="162"/>
    </location>
    <ligand>
        <name>substrate</name>
    </ligand>
</feature>
<evidence type="ECO:0000256" key="2">
    <source>
        <dbReference type="ARBA" id="ARBA00004893"/>
    </source>
</evidence>
<keyword evidence="7 12" id="KW-0328">Glycosyltransferase</keyword>
<dbReference type="GO" id="GO:0034213">
    <property type="term" value="P:quinolinate catabolic process"/>
    <property type="evidence" value="ECO:0007669"/>
    <property type="project" value="TreeGrafter"/>
</dbReference>
<dbReference type="EMBL" id="CP010311">
    <property type="protein sequence ID" value="AJF07926.1"/>
    <property type="molecule type" value="Genomic_DNA"/>
</dbReference>
<dbReference type="NCBIfam" id="TIGR00078">
    <property type="entry name" value="nadC"/>
    <property type="match status" value="1"/>
</dbReference>
<comment type="subunit">
    <text evidence="4">Hexamer formed by 3 homodimers.</text>
</comment>
<dbReference type="InterPro" id="IPR027277">
    <property type="entry name" value="NadC/ModD"/>
</dbReference>
<evidence type="ECO:0000256" key="6">
    <source>
        <dbReference type="ARBA" id="ARBA00022642"/>
    </source>
</evidence>
<evidence type="ECO:0000256" key="13">
    <source>
        <dbReference type="PIRSR" id="PIRSR006250-1"/>
    </source>
</evidence>
<dbReference type="Pfam" id="PF01729">
    <property type="entry name" value="QRPTase_C"/>
    <property type="match status" value="1"/>
</dbReference>
<reference evidence="16 17" key="1">
    <citation type="journal article" date="2015" name="Genome Announc.">
        <title>Genomes of Geoalkalibacter ferrihydriticus Z-0531T and Geoalkalibacter subterraneus Red1T, Two Haloalkaliphilic Metal-Reducing Deltaproteobacteria.</title>
        <authorList>
            <person name="Badalamenti J.P."/>
            <person name="Krajmalnik-Brown R."/>
            <person name="Torres C.I."/>
            <person name="Bond D.R."/>
        </authorList>
    </citation>
    <scope>NUCLEOTIDE SEQUENCE [LARGE SCALE GENOMIC DNA]</scope>
    <source>
        <strain evidence="16 17">Red1</strain>
    </source>
</reference>
<dbReference type="AlphaFoldDB" id="A0A0B5FWE8"/>
<evidence type="ECO:0000313" key="16">
    <source>
        <dbReference type="EMBL" id="AJF07926.1"/>
    </source>
</evidence>
<dbReference type="RefSeq" id="WP_040202153.1">
    <property type="nucleotide sequence ID" value="NZ_CP010311.1"/>
</dbReference>
<dbReference type="KEGG" id="gsb:GSUB_05745"/>
<dbReference type="InterPro" id="IPR036068">
    <property type="entry name" value="Nicotinate_pribotase-like_C"/>
</dbReference>
<dbReference type="HOGENOM" id="CLU_039622_0_1_7"/>
<evidence type="ECO:0000256" key="4">
    <source>
        <dbReference type="ARBA" id="ARBA00011218"/>
    </source>
</evidence>
<dbReference type="GO" id="GO:0009435">
    <property type="term" value="P:NAD+ biosynthetic process"/>
    <property type="evidence" value="ECO:0007669"/>
    <property type="project" value="UniProtKB-UniPathway"/>
</dbReference>
<evidence type="ECO:0000256" key="5">
    <source>
        <dbReference type="ARBA" id="ARBA00011944"/>
    </source>
</evidence>
<evidence type="ECO:0000256" key="7">
    <source>
        <dbReference type="ARBA" id="ARBA00022676"/>
    </source>
</evidence>
<evidence type="ECO:0000259" key="15">
    <source>
        <dbReference type="Pfam" id="PF02749"/>
    </source>
</evidence>
<dbReference type="UniPathway" id="UPA00253">
    <property type="reaction ID" value="UER00331"/>
</dbReference>
<comment type="pathway">
    <text evidence="2">Cofactor biosynthesis; NAD(+) biosynthesis; nicotinate D-ribonucleotide from quinolinate: step 1/1.</text>
</comment>
<dbReference type="InterPro" id="IPR002638">
    <property type="entry name" value="Quinolinate_PRibosylTrfase_C"/>
</dbReference>
<dbReference type="InterPro" id="IPR022412">
    <property type="entry name" value="Quinolinate_PRibosylTrfase_N"/>
</dbReference>
<feature type="domain" description="Quinolinate phosphoribosyl transferase C-terminal" evidence="14">
    <location>
        <begin position="107"/>
        <end position="271"/>
    </location>
</feature>
<keyword evidence="17" id="KW-1185">Reference proteome</keyword>
<evidence type="ECO:0000256" key="1">
    <source>
        <dbReference type="ARBA" id="ARBA00003237"/>
    </source>
</evidence>
<feature type="binding site" evidence="13">
    <location>
        <position position="152"/>
    </location>
    <ligand>
        <name>substrate</name>
    </ligand>
</feature>
<comment type="catalytic activity">
    <reaction evidence="10">
        <text>nicotinate beta-D-ribonucleotide + CO2 + diphosphate = quinolinate + 5-phospho-alpha-D-ribose 1-diphosphate + 2 H(+)</text>
        <dbReference type="Rhea" id="RHEA:12733"/>
        <dbReference type="ChEBI" id="CHEBI:15378"/>
        <dbReference type="ChEBI" id="CHEBI:16526"/>
        <dbReference type="ChEBI" id="CHEBI:29959"/>
        <dbReference type="ChEBI" id="CHEBI:33019"/>
        <dbReference type="ChEBI" id="CHEBI:57502"/>
        <dbReference type="ChEBI" id="CHEBI:58017"/>
        <dbReference type="EC" id="2.4.2.19"/>
    </reaction>
</comment>
<dbReference type="Gene3D" id="3.90.1170.20">
    <property type="entry name" value="Quinolinate phosphoribosyl transferase, N-terminal domain"/>
    <property type="match status" value="1"/>
</dbReference>
<dbReference type="InterPro" id="IPR037128">
    <property type="entry name" value="Quinolinate_PRibosylTase_N_sf"/>
</dbReference>
<dbReference type="InterPro" id="IPR004393">
    <property type="entry name" value="NadC"/>
</dbReference>
<dbReference type="SUPFAM" id="SSF51690">
    <property type="entry name" value="Nicotinate/Quinolinate PRTase C-terminal domain-like"/>
    <property type="match status" value="1"/>
</dbReference>
<evidence type="ECO:0000256" key="3">
    <source>
        <dbReference type="ARBA" id="ARBA00009400"/>
    </source>
</evidence>
<dbReference type="CDD" id="cd01572">
    <property type="entry name" value="QPRTase"/>
    <property type="match status" value="1"/>
</dbReference>
<evidence type="ECO:0000256" key="10">
    <source>
        <dbReference type="ARBA" id="ARBA00047445"/>
    </source>
</evidence>
<feature type="binding site" evidence="13">
    <location>
        <position position="213"/>
    </location>
    <ligand>
        <name>substrate</name>
    </ligand>
</feature>
<feature type="binding site" evidence="13">
    <location>
        <begin position="128"/>
        <end position="130"/>
    </location>
    <ligand>
        <name>substrate</name>
    </ligand>
</feature>